<dbReference type="Gene3D" id="2.40.128.130">
    <property type="entry name" value="Autotransporter beta-domain"/>
    <property type="match status" value="1"/>
</dbReference>
<feature type="region of interest" description="Disordered" evidence="1">
    <location>
        <begin position="22"/>
        <end position="66"/>
    </location>
</feature>
<feature type="compositionally biased region" description="Basic and acidic residues" evidence="1">
    <location>
        <begin position="54"/>
        <end position="66"/>
    </location>
</feature>
<reference evidence="3 4" key="1">
    <citation type="submission" date="2017-02" db="EMBL/GenBank/DDBJ databases">
        <authorList>
            <person name="Peterson S.W."/>
        </authorList>
    </citation>
    <scope>NUCLEOTIDE SEQUENCE [LARGE SCALE GENOMIC DNA]</scope>
    <source>
        <strain evidence="3 4">ATCC 700028</strain>
    </source>
</reference>
<dbReference type="AlphaFoldDB" id="A0A1T4NLV2"/>
<protein>
    <submittedName>
        <fullName evidence="3">Autotransporter beta-domain-containing protein</fullName>
    </submittedName>
</protein>
<dbReference type="RefSeq" id="WP_078694067.1">
    <property type="nucleotide sequence ID" value="NZ_FUWX01000011.1"/>
</dbReference>
<dbReference type="InterPro" id="IPR036709">
    <property type="entry name" value="Autotransporte_beta_dom_sf"/>
</dbReference>
<evidence type="ECO:0000313" key="3">
    <source>
        <dbReference type="EMBL" id="SJZ80182.1"/>
    </source>
</evidence>
<sequence>MKIKNKKYILATVLISLLGGCGSGGGGGSTGGPSPKNPKVHSSGSIPAPVASSKPKETEKKPVKKEEVLVPEKDVKVEIEPKEVIKEEVIPKKNNGKMVVEHEGQIGLIAEKENEVAINEKNGEIKVTKVYSSGMGAFGKNTRAVNEGKIIGDQSKDKPAFQKGMDLMTGMGGGNLENKGSLQGKGYDIVGMNSESRGEGFTSINKGTIELNGYKSEENATGLHYADLVGMKGIKRVEKDGIDENIKLQNDGKIKIDYKNFHLDNPNARSSENLVGMLMEVENSNDKNVKNEMINGATGTIEVNGNYGTGMEGIGKNIRMGNNGNIKVDGTFAYGMKANGENVIGINSGTIEEGGKYGSLMWAENGGTVINNGKLETKNNKMDGSEFDRTGIYATDKGYGKNGKDGEIILTGYSDIGMKAYGKNSILENSGKIITKSQGNIGMLVSGEDVVGINNGTINIEGTSTVGMLAIDKGLAINEGKIIMGEDGNDNTGMMALDGGTIVNGEKGIIEINGRNSSGLYIRGKESKLLNLGTITVKGKDNKDISENIKDGTIVQKGQVDIVNGILEIGKNAKLEIGKRTDGQIPKIRARRGAQLNIQGEIVGAPELINNKAKTVYENVIEVEDGGKVVGLNRITQPVSLSLLTKSAIVENKDGNYNLEIFKDKNNVENVIENKEYVNIAREVVEYEEDVLDGGEKDQILKTILGNNDKKNLNKIIKDLSGQIYTNVPRQIFDINENFLKEDTKLIDNLGEYGYNFNFFGGKNSVKNKGEISGYKKTYEGFVGSKKIGDNLYTTLGYENGNIKYNEKSKGSIKSIHTGLYKKLSLNKMEIRLGANGEYNFHETSRTIESFNKTGKSKFNSYAVGINGEISRRFGDNLYIEPTMGLKTTYGTYENIKEKNAGALNVNIDSEKYLSILPNVNLKVGKKFAYSEIYTNINYSYELGDLNKEQDMSIFNNGIKYGMKKDSLEKDSLNINGGVKTEINNFNVSFEIGKEIGKRENSYMTVGFGYKFANEN</sequence>
<dbReference type="PROSITE" id="PS51208">
    <property type="entry name" value="AUTOTRANSPORTER"/>
    <property type="match status" value="1"/>
</dbReference>
<accession>A0A1T4NLV2</accession>
<feature type="domain" description="Autotransporter" evidence="2">
    <location>
        <begin position="748"/>
        <end position="1012"/>
    </location>
</feature>
<dbReference type="InterPro" id="IPR005546">
    <property type="entry name" value="Autotransporte_beta"/>
</dbReference>
<evidence type="ECO:0000313" key="4">
    <source>
        <dbReference type="Proteomes" id="UP000191153"/>
    </source>
</evidence>
<dbReference type="Pfam" id="PF03797">
    <property type="entry name" value="Autotransporter"/>
    <property type="match status" value="1"/>
</dbReference>
<evidence type="ECO:0000259" key="2">
    <source>
        <dbReference type="PROSITE" id="PS51208"/>
    </source>
</evidence>
<feature type="compositionally biased region" description="Gly residues" evidence="1">
    <location>
        <begin position="22"/>
        <end position="31"/>
    </location>
</feature>
<proteinExistence type="predicted"/>
<organism evidence="3 4">
    <name type="scientific">Cetobacterium ceti</name>
    <dbReference type="NCBI Taxonomy" id="180163"/>
    <lineage>
        <taxon>Bacteria</taxon>
        <taxon>Fusobacteriati</taxon>
        <taxon>Fusobacteriota</taxon>
        <taxon>Fusobacteriia</taxon>
        <taxon>Fusobacteriales</taxon>
        <taxon>Fusobacteriaceae</taxon>
        <taxon>Cetobacterium</taxon>
    </lineage>
</organism>
<dbReference type="Proteomes" id="UP000191153">
    <property type="component" value="Unassembled WGS sequence"/>
</dbReference>
<dbReference type="PROSITE" id="PS51257">
    <property type="entry name" value="PROKAR_LIPOPROTEIN"/>
    <property type="match status" value="1"/>
</dbReference>
<dbReference type="OrthoDB" id="78031at2"/>
<evidence type="ECO:0000256" key="1">
    <source>
        <dbReference type="SAM" id="MobiDB-lite"/>
    </source>
</evidence>
<dbReference type="STRING" id="180163.SAMN02745174_01581"/>
<name>A0A1T4NLV2_9FUSO</name>
<dbReference type="SMART" id="SM00869">
    <property type="entry name" value="Autotransporter"/>
    <property type="match status" value="1"/>
</dbReference>
<dbReference type="SUPFAM" id="SSF103515">
    <property type="entry name" value="Autotransporter"/>
    <property type="match status" value="1"/>
</dbReference>
<dbReference type="EMBL" id="FUWX01000011">
    <property type="protein sequence ID" value="SJZ80182.1"/>
    <property type="molecule type" value="Genomic_DNA"/>
</dbReference>
<keyword evidence="4" id="KW-1185">Reference proteome</keyword>
<gene>
    <name evidence="3" type="ORF">SAMN02745174_01581</name>
</gene>